<keyword evidence="4 7" id="KW-0566">Pantothenate biosynthesis</keyword>
<dbReference type="PIRSF" id="PIRSF000388">
    <property type="entry name" value="Pantoate_hydroxy_MeTrfase"/>
    <property type="match status" value="1"/>
</dbReference>
<comment type="subunit">
    <text evidence="3 7">Homodecamer; pentamer of dimers.</text>
</comment>
<evidence type="ECO:0000256" key="10">
    <source>
        <dbReference type="PIRSR" id="PIRSR000388-3"/>
    </source>
</evidence>
<dbReference type="PANTHER" id="PTHR20881">
    <property type="entry name" value="3-METHYL-2-OXOBUTANOATE HYDROXYMETHYLTRANSFERASE"/>
    <property type="match status" value="1"/>
</dbReference>
<feature type="binding site" evidence="7 9">
    <location>
        <position position="117"/>
    </location>
    <ligand>
        <name>3-methyl-2-oxobutanoate</name>
        <dbReference type="ChEBI" id="CHEBI:11851"/>
    </ligand>
</feature>
<comment type="caution">
    <text evidence="12">The sequence shown here is derived from an EMBL/GenBank/DDBJ whole genome shotgun (WGS) entry which is preliminary data.</text>
</comment>
<keyword evidence="5 7" id="KW-0808">Transferase</keyword>
<dbReference type="CDD" id="cd06557">
    <property type="entry name" value="KPHMT-like"/>
    <property type="match status" value="1"/>
</dbReference>
<evidence type="ECO:0000256" key="1">
    <source>
        <dbReference type="ARBA" id="ARBA00005033"/>
    </source>
</evidence>
<dbReference type="UniPathway" id="UPA00028">
    <property type="reaction ID" value="UER00003"/>
</dbReference>
<comment type="cofactor">
    <cofactor evidence="7 10">
        <name>Mg(2+)</name>
        <dbReference type="ChEBI" id="CHEBI:18420"/>
    </cofactor>
    <text evidence="7 10">Binds 1 Mg(2+) ion per subunit.</text>
</comment>
<reference evidence="12 13" key="1">
    <citation type="submission" date="2018-01" db="EMBL/GenBank/DDBJ databases">
        <title>Bacillales members from the olive rhizosphere are effective biological control agents against Verticillium dahliae.</title>
        <authorList>
            <person name="Gomez-Lama C."/>
            <person name="Legarda G."/>
            <person name="Ruano-Rosa D."/>
            <person name="Pizarro-Tobias P."/>
            <person name="Valverde-Corredor A."/>
            <person name="Niqui J.L."/>
            <person name="Trivino J.C."/>
            <person name="Roca A."/>
            <person name="Mercado-Blanco J."/>
        </authorList>
    </citation>
    <scope>NUCLEOTIDE SEQUENCE [LARGE SCALE GENOMIC DNA]</scope>
    <source>
        <strain evidence="12 13">PIC167</strain>
    </source>
</reference>
<name>A0A4U2PXU8_9BACL</name>
<comment type="subcellular location">
    <subcellularLocation>
        <location evidence="7">Cytoplasm</location>
    </subcellularLocation>
</comment>
<feature type="active site" description="Proton acceptor" evidence="7 8">
    <location>
        <position position="186"/>
    </location>
</feature>
<evidence type="ECO:0000256" key="2">
    <source>
        <dbReference type="ARBA" id="ARBA00008676"/>
    </source>
</evidence>
<dbReference type="NCBIfam" id="TIGR00222">
    <property type="entry name" value="panB"/>
    <property type="match status" value="1"/>
</dbReference>
<feature type="region of interest" description="Disordered" evidence="11">
    <location>
        <begin position="286"/>
        <end position="309"/>
    </location>
</feature>
<feature type="binding site" evidence="7 10">
    <location>
        <position position="48"/>
    </location>
    <ligand>
        <name>Mg(2+)</name>
        <dbReference type="ChEBI" id="CHEBI:18420"/>
    </ligand>
</feature>
<evidence type="ECO:0000256" key="3">
    <source>
        <dbReference type="ARBA" id="ARBA00011424"/>
    </source>
</evidence>
<dbReference type="GO" id="GO:0005737">
    <property type="term" value="C:cytoplasm"/>
    <property type="evidence" value="ECO:0007669"/>
    <property type="project" value="UniProtKB-SubCell"/>
</dbReference>
<dbReference type="Proteomes" id="UP000308114">
    <property type="component" value="Unassembled WGS sequence"/>
</dbReference>
<evidence type="ECO:0000256" key="4">
    <source>
        <dbReference type="ARBA" id="ARBA00022655"/>
    </source>
</evidence>
<dbReference type="GO" id="GO:0015940">
    <property type="term" value="P:pantothenate biosynthetic process"/>
    <property type="evidence" value="ECO:0007669"/>
    <property type="project" value="UniProtKB-UniRule"/>
</dbReference>
<dbReference type="AlphaFoldDB" id="A0A4U2PXU8"/>
<dbReference type="InterPro" id="IPR040442">
    <property type="entry name" value="Pyrv_kinase-like_dom_sf"/>
</dbReference>
<dbReference type="FunFam" id="3.20.20.60:FF:000003">
    <property type="entry name" value="3-methyl-2-oxobutanoate hydroxymethyltransferase"/>
    <property type="match status" value="1"/>
</dbReference>
<dbReference type="NCBIfam" id="NF001452">
    <property type="entry name" value="PRK00311.1"/>
    <property type="match status" value="1"/>
</dbReference>
<evidence type="ECO:0000256" key="9">
    <source>
        <dbReference type="PIRSR" id="PIRSR000388-2"/>
    </source>
</evidence>
<keyword evidence="12" id="KW-0489">Methyltransferase</keyword>
<evidence type="ECO:0000256" key="7">
    <source>
        <dbReference type="HAMAP-Rule" id="MF_00156"/>
    </source>
</evidence>
<dbReference type="RefSeq" id="WP_137063435.1">
    <property type="nucleotide sequence ID" value="NZ_PNXQ01000016.1"/>
</dbReference>
<dbReference type="HAMAP" id="MF_00156">
    <property type="entry name" value="PanB"/>
    <property type="match status" value="1"/>
</dbReference>
<feature type="binding site" evidence="7 10">
    <location>
        <position position="119"/>
    </location>
    <ligand>
        <name>Mg(2+)</name>
        <dbReference type="ChEBI" id="CHEBI:18420"/>
    </ligand>
</feature>
<feature type="binding site" evidence="7 9">
    <location>
        <begin position="48"/>
        <end position="49"/>
    </location>
    <ligand>
        <name>3-methyl-2-oxobutanoate</name>
        <dbReference type="ChEBI" id="CHEBI:11851"/>
    </ligand>
</feature>
<dbReference type="InterPro" id="IPR015813">
    <property type="entry name" value="Pyrv/PenolPyrv_kinase-like_dom"/>
</dbReference>
<dbReference type="PANTHER" id="PTHR20881:SF0">
    <property type="entry name" value="3-METHYL-2-OXOBUTANOATE HYDROXYMETHYLTRANSFERASE"/>
    <property type="match status" value="1"/>
</dbReference>
<comment type="catalytic activity">
    <reaction evidence="7">
        <text>(6R)-5,10-methylene-5,6,7,8-tetrahydrofolate + 3-methyl-2-oxobutanoate + H2O = 2-dehydropantoate + (6S)-5,6,7,8-tetrahydrofolate</text>
        <dbReference type="Rhea" id="RHEA:11824"/>
        <dbReference type="ChEBI" id="CHEBI:11561"/>
        <dbReference type="ChEBI" id="CHEBI:11851"/>
        <dbReference type="ChEBI" id="CHEBI:15377"/>
        <dbReference type="ChEBI" id="CHEBI:15636"/>
        <dbReference type="ChEBI" id="CHEBI:57453"/>
        <dbReference type="EC" id="2.1.2.11"/>
    </reaction>
</comment>
<feature type="binding site" evidence="7 9">
    <location>
        <position position="87"/>
    </location>
    <ligand>
        <name>3-methyl-2-oxobutanoate</name>
        <dbReference type="ChEBI" id="CHEBI:11851"/>
    </ligand>
</feature>
<feature type="compositionally biased region" description="Basic and acidic residues" evidence="11">
    <location>
        <begin position="293"/>
        <end position="309"/>
    </location>
</feature>
<dbReference type="GO" id="GO:0000287">
    <property type="term" value="F:magnesium ion binding"/>
    <property type="evidence" value="ECO:0007669"/>
    <property type="project" value="TreeGrafter"/>
</dbReference>
<sequence>MAGKQALNIVKMKKMKREGIPLSMLTAYDYPSAKIAEEAGIDMILVGDSLGNVVLGYDSTIPVTLDDIVYHSRAVARGAEHTFIIADMPFMTYHGSVSESLQGIRRLMQEGHANAVKLEGGAEIADVVKATVQAGVPVLGHIGLTPQSVNQLGGYRIQGKDEADARRLLTDAKALEQAGAFGIVLELVTEEVATAISKELSIPTIGIGAGRGCDGQVLVYHDLIQYASPYYSKRFVKTYADVGGLIRSSIEQYVSDVKGRAFPAEEHVFSADDSVVEALYGHKKGHAKAQVQKQDKQEEQAKEKVESRS</sequence>
<evidence type="ECO:0000313" key="13">
    <source>
        <dbReference type="Proteomes" id="UP000308114"/>
    </source>
</evidence>
<evidence type="ECO:0000256" key="5">
    <source>
        <dbReference type="ARBA" id="ARBA00022679"/>
    </source>
</evidence>
<dbReference type="Gene3D" id="3.20.20.60">
    <property type="entry name" value="Phosphoenolpyruvate-binding domains"/>
    <property type="match status" value="1"/>
</dbReference>
<evidence type="ECO:0000313" key="12">
    <source>
        <dbReference type="EMBL" id="TKH41778.1"/>
    </source>
</evidence>
<keyword evidence="7" id="KW-0963">Cytoplasm</keyword>
<comment type="function">
    <text evidence="6 7">Catalyzes the reversible reaction in which hydroxymethyl group from 5,10-methylenetetrahydrofolate is transferred onto alpha-ketoisovalerate to form ketopantoate.</text>
</comment>
<dbReference type="EMBL" id="PNXQ01000016">
    <property type="protein sequence ID" value="TKH41778.1"/>
    <property type="molecule type" value="Genomic_DNA"/>
</dbReference>
<keyword evidence="7 10" id="KW-0460">Magnesium</keyword>
<keyword evidence="7 10" id="KW-0479">Metal-binding</keyword>
<dbReference type="SUPFAM" id="SSF51621">
    <property type="entry name" value="Phosphoenolpyruvate/pyruvate domain"/>
    <property type="match status" value="1"/>
</dbReference>
<dbReference type="EC" id="2.1.2.11" evidence="7"/>
<evidence type="ECO:0000256" key="6">
    <source>
        <dbReference type="ARBA" id="ARBA00056497"/>
    </source>
</evidence>
<feature type="binding site" evidence="7 10">
    <location>
        <position position="87"/>
    </location>
    <ligand>
        <name>Mg(2+)</name>
        <dbReference type="ChEBI" id="CHEBI:18420"/>
    </ligand>
</feature>
<evidence type="ECO:0000256" key="11">
    <source>
        <dbReference type="SAM" id="MobiDB-lite"/>
    </source>
</evidence>
<protein>
    <recommendedName>
        <fullName evidence="7">3-methyl-2-oxobutanoate hydroxymethyltransferase</fullName>
        <ecNumber evidence="7">2.1.2.11</ecNumber>
    </recommendedName>
    <alternativeName>
        <fullName evidence="7">Ketopantoate hydroxymethyltransferase</fullName>
        <shortName evidence="7">KPHMT</shortName>
    </alternativeName>
</protein>
<gene>
    <name evidence="7 12" type="primary">panB</name>
    <name evidence="12" type="ORF">C1I60_20925</name>
</gene>
<accession>A0A4U2PXU8</accession>
<dbReference type="GO" id="GO:0032259">
    <property type="term" value="P:methylation"/>
    <property type="evidence" value="ECO:0007669"/>
    <property type="project" value="UniProtKB-KW"/>
</dbReference>
<dbReference type="InterPro" id="IPR003700">
    <property type="entry name" value="Pantoate_hydroxy_MeTrfase"/>
</dbReference>
<comment type="similarity">
    <text evidence="2 7">Belongs to the PanB family.</text>
</comment>
<dbReference type="GO" id="GO:0008168">
    <property type="term" value="F:methyltransferase activity"/>
    <property type="evidence" value="ECO:0007669"/>
    <property type="project" value="UniProtKB-KW"/>
</dbReference>
<dbReference type="Pfam" id="PF02548">
    <property type="entry name" value="Pantoate_transf"/>
    <property type="match status" value="1"/>
</dbReference>
<organism evidence="12 13">
    <name type="scientific">Paenibacillus terrae</name>
    <dbReference type="NCBI Taxonomy" id="159743"/>
    <lineage>
        <taxon>Bacteria</taxon>
        <taxon>Bacillati</taxon>
        <taxon>Bacillota</taxon>
        <taxon>Bacilli</taxon>
        <taxon>Bacillales</taxon>
        <taxon>Paenibacillaceae</taxon>
        <taxon>Paenibacillus</taxon>
    </lineage>
</organism>
<evidence type="ECO:0000256" key="8">
    <source>
        <dbReference type="PIRSR" id="PIRSR000388-1"/>
    </source>
</evidence>
<comment type="pathway">
    <text evidence="1 7">Cofactor biosynthesis; (R)-pantothenate biosynthesis; (R)-pantoate from 3-methyl-2-oxobutanoate: step 1/2.</text>
</comment>
<proteinExistence type="inferred from homology"/>
<dbReference type="GO" id="GO:0003864">
    <property type="term" value="F:3-methyl-2-oxobutanoate hydroxymethyltransferase activity"/>
    <property type="evidence" value="ECO:0007669"/>
    <property type="project" value="UniProtKB-UniRule"/>
</dbReference>